<dbReference type="OrthoDB" id="9991317at2759"/>
<dbReference type="Pfam" id="PF12770">
    <property type="entry name" value="CHAT"/>
    <property type="match status" value="1"/>
</dbReference>
<gene>
    <name evidence="3" type="ORF">GJ744_004951</name>
</gene>
<evidence type="ECO:0000313" key="4">
    <source>
        <dbReference type="Proteomes" id="UP000606974"/>
    </source>
</evidence>
<protein>
    <recommendedName>
        <fullName evidence="2">CHAT domain-containing protein</fullName>
    </recommendedName>
</protein>
<dbReference type="Pfam" id="PF13374">
    <property type="entry name" value="TPR_10"/>
    <property type="match status" value="9"/>
</dbReference>
<dbReference type="PANTHER" id="PTHR19959">
    <property type="entry name" value="KINESIN LIGHT CHAIN"/>
    <property type="match status" value="1"/>
</dbReference>
<dbReference type="AlphaFoldDB" id="A0A8H7A927"/>
<sequence>MSDLETAIQRLQEALDATPADHPDRGRRLQNLGAGYSDRYQQTGAVSDLETAIQRYQEALDATPADHPERGRRLQNLGAGYRDRYRRTGAISDLETAIQRLQEALDTTPADHPERGRQLQSLGTGYRDRYRRTGAISDLETAIQRYQEALDATPADHPDRAARLQNLGVGYSYQYRRTGAVSDLETAIQRHQKALDATPADHPDRADRLQNLGAGYSDRYRRTGAISDLEMTIQRHQEALDATPADHPDRGRRLQNLGIGYGDRHQRIGAISDLETAIQRYQEALDATPADHPDRAGRLQNLGVGYGSRYQRTGAVSDLETAIQRHQEALDATPADHPDRGRRLQNLGAGYSDRYQQTGAMSDLETAIQRLQEALDATPADHPDRGRRLQNLGAGYSDRYQRIGAASDLEMAIQRYQEALDVTPADHPERGGQLQSLGAGYRDRYQQIGAVSDLEMAIQRLQEALNHPSSSINTRLRPGRALLTLHIVAKNWPQAYETALKTVSLIPLLTPRSLENSDKQELLKEVVDLASTAAAIALNAGKTPFDAVQVLELGRGVISGSLYEIRANISDFQEKHPQLAKEYIALREQLDTPVTATQRQPDQRYNTSRKLERIVQQIRQLPGFNRFLLAPSEDELKGAAEYGPIVIINVSDHRCDALIIEKDHLRSLPLPHLHSSDIRERAKNSLAESEILEWLWDRIAQPVLDVLGFTQAPSDDCWPHIWWILTGPLAKYPVHAAGYHSQRLSNSVLDRAISSYGSSVKTIIYGRRHRHQSTEMPGSEKIVLAAMHETPEKKDLQFVTQEILELERLCSPANLQVKKPSCYKEQVLSALNGCKIFHFAGHGSTHSLDPSKSHLLLIDWKTEPLTVASLLETDLRKQVPFLAYLSACGTGQMEYDELIDEGLHLISAFQLAGFQHVIGTLWEVNDNSCVDMATETYKWLLDRGMSDRSVSEGLHHATRYLRSRWVEENATRGAFKQANEVQKTEDGQMAADQSNSGQGKARDPRDAEFCDESPLYWVPFVHYGV</sequence>
<dbReference type="InterPro" id="IPR011990">
    <property type="entry name" value="TPR-like_helical_dom_sf"/>
</dbReference>
<dbReference type="Gene3D" id="1.25.40.10">
    <property type="entry name" value="Tetratricopeptide repeat domain"/>
    <property type="match status" value="3"/>
</dbReference>
<evidence type="ECO:0000256" key="1">
    <source>
        <dbReference type="SAM" id="MobiDB-lite"/>
    </source>
</evidence>
<dbReference type="EMBL" id="JAACFV010000211">
    <property type="protein sequence ID" value="KAF7502882.1"/>
    <property type="molecule type" value="Genomic_DNA"/>
</dbReference>
<organism evidence="3 4">
    <name type="scientific">Endocarpon pusillum</name>
    <dbReference type="NCBI Taxonomy" id="364733"/>
    <lineage>
        <taxon>Eukaryota</taxon>
        <taxon>Fungi</taxon>
        <taxon>Dikarya</taxon>
        <taxon>Ascomycota</taxon>
        <taxon>Pezizomycotina</taxon>
        <taxon>Eurotiomycetes</taxon>
        <taxon>Chaetothyriomycetidae</taxon>
        <taxon>Verrucariales</taxon>
        <taxon>Verrucariaceae</taxon>
        <taxon>Endocarpon</taxon>
    </lineage>
</organism>
<dbReference type="Proteomes" id="UP000606974">
    <property type="component" value="Unassembled WGS sequence"/>
</dbReference>
<dbReference type="InterPro" id="IPR024983">
    <property type="entry name" value="CHAT_dom"/>
</dbReference>
<keyword evidence="4" id="KW-1185">Reference proteome</keyword>
<name>A0A8H7A927_9EURO</name>
<comment type="caution">
    <text evidence="3">The sequence shown here is derived from an EMBL/GenBank/DDBJ whole genome shotgun (WGS) entry which is preliminary data.</text>
</comment>
<proteinExistence type="predicted"/>
<dbReference type="SMART" id="SM00028">
    <property type="entry name" value="TPR"/>
    <property type="match status" value="9"/>
</dbReference>
<feature type="domain" description="CHAT" evidence="2">
    <location>
        <begin position="690"/>
        <end position="1024"/>
    </location>
</feature>
<feature type="region of interest" description="Disordered" evidence="1">
    <location>
        <begin position="16"/>
        <end position="36"/>
    </location>
</feature>
<feature type="region of interest" description="Disordered" evidence="1">
    <location>
        <begin position="978"/>
        <end position="1007"/>
    </location>
</feature>
<evidence type="ECO:0000259" key="2">
    <source>
        <dbReference type="Pfam" id="PF12770"/>
    </source>
</evidence>
<dbReference type="SUPFAM" id="SSF48452">
    <property type="entry name" value="TPR-like"/>
    <property type="match status" value="2"/>
</dbReference>
<dbReference type="PANTHER" id="PTHR19959:SF119">
    <property type="entry name" value="FUNGAL LIPASE-LIKE DOMAIN-CONTAINING PROTEIN"/>
    <property type="match status" value="1"/>
</dbReference>
<evidence type="ECO:0000313" key="3">
    <source>
        <dbReference type="EMBL" id="KAF7502882.1"/>
    </source>
</evidence>
<accession>A0A8H7A927</accession>
<dbReference type="InterPro" id="IPR019734">
    <property type="entry name" value="TPR_rpt"/>
</dbReference>
<reference evidence="3" key="1">
    <citation type="submission" date="2020-02" db="EMBL/GenBank/DDBJ databases">
        <authorList>
            <person name="Palmer J.M."/>
        </authorList>
    </citation>
    <scope>NUCLEOTIDE SEQUENCE</scope>
    <source>
        <strain evidence="3">EPUS1.4</strain>
        <tissue evidence="3">Thallus</tissue>
    </source>
</reference>